<dbReference type="Pfam" id="PF14701">
    <property type="entry name" value="hDGE_amylase"/>
    <property type="match status" value="1"/>
</dbReference>
<keyword evidence="8" id="KW-0963">Cytoplasm</keyword>
<evidence type="ECO:0000313" key="25">
    <source>
        <dbReference type="EMBL" id="KAJ3567348.1"/>
    </source>
</evidence>
<feature type="transmembrane region" description="Helical" evidence="22">
    <location>
        <begin position="2288"/>
        <end position="2308"/>
    </location>
</feature>
<comment type="similarity">
    <text evidence="18">Belongs to the glycogen debranching enzyme family.</text>
</comment>
<dbReference type="InterPro" id="IPR017853">
    <property type="entry name" value="GH"/>
</dbReference>
<dbReference type="Gene3D" id="3.30.1370.210">
    <property type="match status" value="1"/>
</dbReference>
<feature type="domain" description="C3H1-type" evidence="24">
    <location>
        <begin position="10"/>
        <end position="38"/>
    </location>
</feature>
<dbReference type="SMART" id="SM00356">
    <property type="entry name" value="ZnF_C3H1"/>
    <property type="match status" value="3"/>
</dbReference>
<feature type="compositionally biased region" description="Polar residues" evidence="21">
    <location>
        <begin position="394"/>
        <end position="404"/>
    </location>
</feature>
<evidence type="ECO:0000256" key="14">
    <source>
        <dbReference type="ARBA" id="ARBA00022833"/>
    </source>
</evidence>
<comment type="catalytic activity">
    <reaction evidence="1">
        <text>Transfers a segment of a (1-&gt;4)-alpha-D-glucan to a new position in an acceptor, which may be glucose or a (1-&gt;4)-alpha-D-glucan.</text>
        <dbReference type="EC" id="2.4.1.25"/>
    </reaction>
</comment>
<dbReference type="PROSITE" id="PS00518">
    <property type="entry name" value="ZF_RING_1"/>
    <property type="match status" value="1"/>
</dbReference>
<dbReference type="InterPro" id="IPR012341">
    <property type="entry name" value="6hp_glycosidase-like_sf"/>
</dbReference>
<evidence type="ECO:0000256" key="6">
    <source>
        <dbReference type="ARBA" id="ARBA00012778"/>
    </source>
</evidence>
<dbReference type="Pfam" id="PF06202">
    <property type="entry name" value="GDE_C"/>
    <property type="match status" value="1"/>
</dbReference>
<dbReference type="InterPro" id="IPR032790">
    <property type="entry name" value="GDE_C"/>
</dbReference>
<keyword evidence="10" id="KW-0808">Transferase</keyword>
<keyword evidence="14 20" id="KW-0862">Zinc</keyword>
<dbReference type="GO" id="GO:0005737">
    <property type="term" value="C:cytoplasm"/>
    <property type="evidence" value="ECO:0007669"/>
    <property type="project" value="UniProtKB-SubCell"/>
</dbReference>
<dbReference type="SUPFAM" id="SSF90229">
    <property type="entry name" value="CCCH zinc finger"/>
    <property type="match status" value="1"/>
</dbReference>
<evidence type="ECO:0000256" key="21">
    <source>
        <dbReference type="SAM" id="MobiDB-lite"/>
    </source>
</evidence>
<name>A0AAD5VR10_9AGAR</name>
<accession>A0AAD5VR10</accession>
<evidence type="ECO:0000256" key="20">
    <source>
        <dbReference type="PROSITE-ProRule" id="PRU00723"/>
    </source>
</evidence>
<dbReference type="GO" id="GO:0008270">
    <property type="term" value="F:zinc ion binding"/>
    <property type="evidence" value="ECO:0007669"/>
    <property type="project" value="UniProtKB-KW"/>
</dbReference>
<feature type="transmembrane region" description="Helical" evidence="22">
    <location>
        <begin position="2220"/>
        <end position="2242"/>
    </location>
</feature>
<feature type="domain" description="RING-type" evidence="23">
    <location>
        <begin position="98"/>
        <end position="145"/>
    </location>
</feature>
<keyword evidence="16" id="KW-0511">Multifunctional enzyme</keyword>
<feature type="transmembrane region" description="Helical" evidence="22">
    <location>
        <begin position="2333"/>
        <end position="2352"/>
    </location>
</feature>
<feature type="compositionally biased region" description="Low complexity" evidence="21">
    <location>
        <begin position="277"/>
        <end position="288"/>
    </location>
</feature>
<evidence type="ECO:0000256" key="3">
    <source>
        <dbReference type="ARBA" id="ARBA00003530"/>
    </source>
</evidence>
<dbReference type="CDD" id="cd11327">
    <property type="entry name" value="AmyAc_Glg_debranch_2"/>
    <property type="match status" value="1"/>
</dbReference>
<feature type="compositionally biased region" description="Polar residues" evidence="21">
    <location>
        <begin position="2487"/>
        <end position="2501"/>
    </location>
</feature>
<comment type="subcellular location">
    <subcellularLocation>
        <location evidence="4">Cytoplasm</location>
    </subcellularLocation>
</comment>
<keyword evidence="22" id="KW-1133">Transmembrane helix</keyword>
<feature type="zinc finger region" description="C3H1-type" evidence="20">
    <location>
        <begin position="51"/>
        <end position="78"/>
    </location>
</feature>
<feature type="transmembrane region" description="Helical" evidence="22">
    <location>
        <begin position="2179"/>
        <end position="2199"/>
    </location>
</feature>
<gene>
    <name evidence="25" type="ORF">NP233_g6419</name>
</gene>
<feature type="zinc finger region" description="C3H1-type" evidence="20">
    <location>
        <begin position="10"/>
        <end position="38"/>
    </location>
</feature>
<dbReference type="GO" id="GO:0005980">
    <property type="term" value="P:glycogen catabolic process"/>
    <property type="evidence" value="ECO:0007669"/>
    <property type="project" value="InterPro"/>
</dbReference>
<evidence type="ECO:0000256" key="11">
    <source>
        <dbReference type="ARBA" id="ARBA00022723"/>
    </source>
</evidence>
<keyword evidence="26" id="KW-1185">Reference proteome</keyword>
<feature type="compositionally biased region" description="Polar residues" evidence="21">
    <location>
        <begin position="536"/>
        <end position="546"/>
    </location>
</feature>
<dbReference type="InterPro" id="IPR036855">
    <property type="entry name" value="Znf_CCCH_sf"/>
</dbReference>
<dbReference type="PANTHER" id="PTHR10569:SF2">
    <property type="entry name" value="GLYCOGEN DEBRANCHING ENZYME"/>
    <property type="match status" value="1"/>
</dbReference>
<dbReference type="PROSITE" id="PS50089">
    <property type="entry name" value="ZF_RING_2"/>
    <property type="match status" value="1"/>
</dbReference>
<evidence type="ECO:0000256" key="18">
    <source>
        <dbReference type="ARBA" id="ARBA00025780"/>
    </source>
</evidence>
<keyword evidence="13" id="KW-0378">Hydrolase</keyword>
<dbReference type="InterPro" id="IPR029436">
    <property type="entry name" value="AGL_euk_N"/>
</dbReference>
<comment type="catalytic activity">
    <reaction evidence="2">
        <text>Hydrolysis of (1-&gt;6)-alpha-D-glucosidic branch linkages in glycogen phosphorylase limit dextrin.</text>
        <dbReference type="EC" id="3.2.1.33"/>
    </reaction>
</comment>
<keyword evidence="22" id="KW-0812">Transmembrane</keyword>
<feature type="transmembrane region" description="Helical" evidence="22">
    <location>
        <begin position="2364"/>
        <end position="2385"/>
    </location>
</feature>
<feature type="domain" description="C3H1-type" evidence="24">
    <location>
        <begin position="51"/>
        <end position="78"/>
    </location>
</feature>
<dbReference type="Gene3D" id="1.50.10.10">
    <property type="match status" value="1"/>
</dbReference>
<dbReference type="PROSITE" id="PS50103">
    <property type="entry name" value="ZF_C3H1"/>
    <property type="match status" value="3"/>
</dbReference>
<comment type="function">
    <text evidence="3">Multifunctional enzyme acting as 1,4-alpha-D-glucan:1,4-alpha-D-glucan 4-alpha-D-glycosyltransferase and amylo-1,6-glucosidase in glycogen degradation.</text>
</comment>
<feature type="compositionally biased region" description="Polar residues" evidence="21">
    <location>
        <begin position="2528"/>
        <end position="2554"/>
    </location>
</feature>
<feature type="zinc finger region" description="C3H1-type" evidence="20">
    <location>
        <begin position="175"/>
        <end position="211"/>
    </location>
</feature>
<proteinExistence type="inferred from homology"/>
<keyword evidence="17" id="KW-0326">Glycosidase</keyword>
<evidence type="ECO:0000256" key="19">
    <source>
        <dbReference type="ARBA" id="ARBA00031477"/>
    </source>
</evidence>
<keyword evidence="15" id="KW-0320">Glycogen biosynthesis</keyword>
<feature type="region of interest" description="Disordered" evidence="21">
    <location>
        <begin position="277"/>
        <end position="301"/>
    </location>
</feature>
<evidence type="ECO:0000256" key="9">
    <source>
        <dbReference type="ARBA" id="ARBA00022676"/>
    </source>
</evidence>
<dbReference type="EC" id="3.2.1.33" evidence="6"/>
<evidence type="ECO:0000256" key="22">
    <source>
        <dbReference type="SAM" id="Phobius"/>
    </source>
</evidence>
<dbReference type="Proteomes" id="UP001213000">
    <property type="component" value="Unassembled WGS sequence"/>
</dbReference>
<evidence type="ECO:0000256" key="5">
    <source>
        <dbReference type="ARBA" id="ARBA00012560"/>
    </source>
</evidence>
<dbReference type="GO" id="GO:0004135">
    <property type="term" value="F:amylo-alpha-1,6-glucosidase activity"/>
    <property type="evidence" value="ECO:0007669"/>
    <property type="project" value="UniProtKB-EC"/>
</dbReference>
<dbReference type="PANTHER" id="PTHR10569">
    <property type="entry name" value="GLYCOGEN DEBRANCHING ENZYME"/>
    <property type="match status" value="1"/>
</dbReference>
<dbReference type="InterPro" id="IPR018957">
    <property type="entry name" value="Znf_C3HC4_RING-type"/>
</dbReference>
<evidence type="ECO:0000256" key="8">
    <source>
        <dbReference type="ARBA" id="ARBA00022490"/>
    </source>
</evidence>
<dbReference type="SUPFAM" id="SSF51445">
    <property type="entry name" value="(Trans)glycosidases"/>
    <property type="match status" value="1"/>
</dbReference>
<dbReference type="Gene3D" id="3.30.40.10">
    <property type="entry name" value="Zinc/RING finger domain, C3HC4 (zinc finger)"/>
    <property type="match status" value="1"/>
</dbReference>
<feature type="transmembrane region" description="Helical" evidence="22">
    <location>
        <begin position="2448"/>
        <end position="2472"/>
    </location>
</feature>
<sequence length="2676" mass="299482">MSSNLRPRTTKPRGICKYYTTPRGCLAGSSCKFLHGGAEQLDPQDSLLTPYDEAKRCKFYAQGYCRRGDQCWFKHIARLPAVSTSQLDKNDDLQNDPCSICFETPVTYGLLSGCSHIFCITCIRQWRDQKNQTEHNNLKKCPMCREPSKFITPSSHFWKHGHPEKDRLIQAYKDSMSRIPCRYLQKSLQKDRSQPLCPFGRDCFYQHHDDEGTPYIFSYGVDVGMRQYFNAMQPSRRSMFDEFIDDFTSELHNTISGEGMADVAGMFSVQLGADGDASGLSDGTAGSARRGRNSSRDGSLSREQLLILREAMDSLETAVSASSDTVSRALDMVRMLVERTTNINSNLDSVTEDTENPSNDERPPNPVRNVTTPLPPQEELSVHDDDYYDMPGLQSVSNSSSSEAYLSGSDSESDDDVSRLGRYLRSAASNRNGESSNFLAAQNDDEEEARMMQEIADQGPEELGDADHAQDAETDEPQIPVMDYEIPASEDETDCGRVTNPPFLTDGRGRVVWSSDGEVAEPASSEPRPSVERLAESSSQAGETLTTDKIVTSCQKLASRGDRNPRTRLRVCLLIPTMNLSNSTKPSISIPPPQLDPHSSIAPTTPKTPADEGLDFFASAPTPGEGPLRVYELRLDPDGGPNKDRQYIRLPPAHTPYILRVSFAPGTPAANNGIFKTNFPLDGGAFGRERYAERRLPTDYSKPIQIDLPISHAGAFVYWVEYDGDNGERIKGRHGYFNVDPALKTKKRSPIFDDKLQVLPPGKGAIVQEGVINLPLDGLSILTVVSKWMGPLGEWRKHFSEAKERGYTMLHYTPLQERGKSDSPYSIRDQMRYDPTMFDSASDSEAGLEQVEEILKVAREEYGLLSLTDVVLNHTANDSPWLVDHPEAGYSPANTPHLTPALELDTALVDFSADLSAQGLPSTIRSEEDLDSLLTAFGQKLKKLDLWQFYVLDSSRERETILSTLRSGKFAPWDGPDVEGKSVAELAEILRSRNEIAGLRSFSSRFGVHVHGHVAAGVIKAAFVHIQDIEALADAWVRVVDVINVPLYQEWEDDTKVALENIRNRVKYTRLDAHGPKLGEITKENPIVESYFTRLLPTLDADPLKYSLANNGWIWNANPLQNFALQPSKAYLRREVIVWGDCVKLRYGSSPDANPWLWEYMTSYVQSLAKTFDGFRIDNCHSTPLEVGTRMLDAARVVRPDLYICAELFTGNEDTDLLFVRELGINSLIRECYNGWDPKEFSRLLYRYGLGKPIGSMDGVCLSSSEEIASPTGKGPVRQAIVTPLNGSLPHALLYDLTHDNESPKDKRSVEDALSTGALATFSYSAIGSVKGFDDLYPKLLNLVREKRRYRVSGTGQGSGIAKIKRVLNELHLEMVLGHYEEGHVHQENDYIILHRVQPSTQKGYILIAHTAFSKGRKDRGYITPIKLRRTRARFILGATLDVSSDEPEEDQRFLQGLTASLTELPEVVVPQGLDAGGPYAEIVVPDVFPPGSIMLFQTQLQDYDSSLDTFCTSGAQDAFSELDLVDLNVILHRTDGEERDATDGVYGVYDVPGLGKNTYCGLEGWMHALRHIMRHNDLGHPLCAHLREGTWALDYVHQRLAHQTSVFPRLAKPATWFKERLDRVKSSVPNFMRPKYFALVISEGYKAARKAVVEQCSDFVSSGHDFTQDLALCAVQMHGQVKSASLHPRYPTPSLAAGLPHFAAGWARCWGRDVFISLRGLFLTTGNFEGAKKHILAFASTLKHGLIPNLLDSVRQPRYNSRDSPWWMLQNIQDYATLAPEGLSILSESVARRFPKDDTWVAWDDERAYSYSSTIAEIIQEILQRHADGISFREYNAGPNLDMQMSDKGFDISVAVDWETGLVFGGNQWNCGTWMDKMGESIKAGTKGVPGTPRDGAPIEITGLLASTLRWLDRLCVEGHFPFRGVQVKINGVDQQVTYGEWAQLIRENFERCYYVPLDPIDDGNYDINSDLVNRRGIYKDVYRSGAGREWSDYQLRCNFPIAMTVAPELFDAEHALTALKQADKLLRGPLGMKTLDPADMQYRPTYDNSNDSADPAVAKGLNYHNGPEWGWPLGYFLRAYLYFDTKVGAGREDPNKTLYHLHNILLAPRHHIQTDPWRGIPELTHADGKHCPDSCNTQAWSASTLLDFLDENIFRPNWHSLSSPLSQLMSNGSPSAYLLWAILACVFFIFMMLHLWAYDKFNCLRWGAGRQPGAFKRVMTYSYLATVPLLVVFGIAMTYLKFSEGMLSLLIILWMEPNSLKGFFVLPSGKIIPKPLELWEQGNRHWLLPLYFLLSIAWSLELVTHLEELTFWLFLLHQGPGKREWFHSWEFRTWCIGSVVAVLGMPLTTLVTRQTIETCQVYIFLVGSCAGTSTTICFLYVLLRFPSFIQHVKAGGAEPDVVVRLATFYQLNLIRVMFRFLFTIPLLIIAVDAIEPPSLIDINIFALDFLLMVGGIGCFVSSGITLLIFFPRSLTNEAGYKAKINTPQTSGKTPSTTFQNRDDQRLSGSQSAKGALAVEMPVISANTPRHFPSQTDIEVTNYSPDDSISQFPYSRESLESPLSPGYESDAESGAYTSHTMPTPSPRNAAEMSFASAISPAARWDQRDPIAPVDGHPQSVRHTIRATTSLPARPRPPLGGMRTSQYLHPYVLHFTSPIDLVDLPMHQRRIRYPEP</sequence>
<evidence type="ECO:0000313" key="26">
    <source>
        <dbReference type="Proteomes" id="UP001213000"/>
    </source>
</evidence>
<feature type="region of interest" description="Disordered" evidence="21">
    <location>
        <begin position="2528"/>
        <end position="2586"/>
    </location>
</feature>
<dbReference type="GO" id="GO:0004134">
    <property type="term" value="F:4-alpha-glucanotransferase activity"/>
    <property type="evidence" value="ECO:0007669"/>
    <property type="project" value="UniProtKB-EC"/>
</dbReference>
<evidence type="ECO:0000256" key="2">
    <source>
        <dbReference type="ARBA" id="ARBA00000927"/>
    </source>
</evidence>
<evidence type="ECO:0000256" key="17">
    <source>
        <dbReference type="ARBA" id="ARBA00023295"/>
    </source>
</evidence>
<keyword evidence="22" id="KW-0472">Membrane</keyword>
<dbReference type="InterPro" id="IPR032792">
    <property type="entry name" value="AGL_glucanoTrfase"/>
</dbReference>
<dbReference type="InterPro" id="IPR032788">
    <property type="entry name" value="AGL_central"/>
</dbReference>
<evidence type="ECO:0000256" key="1">
    <source>
        <dbReference type="ARBA" id="ARBA00000439"/>
    </source>
</evidence>
<keyword evidence="9" id="KW-0328">Glycosyltransferase</keyword>
<feature type="transmembrane region" description="Helical" evidence="22">
    <location>
        <begin position="2418"/>
        <end position="2436"/>
    </location>
</feature>
<feature type="region of interest" description="Disordered" evidence="21">
    <location>
        <begin position="344"/>
        <end position="417"/>
    </location>
</feature>
<dbReference type="EC" id="2.4.1.25" evidence="5"/>
<dbReference type="SUPFAM" id="SSF57850">
    <property type="entry name" value="RING/U-box"/>
    <property type="match status" value="1"/>
</dbReference>
<dbReference type="Pfam" id="PF14699">
    <property type="entry name" value="hGDE_N"/>
    <property type="match status" value="1"/>
</dbReference>
<dbReference type="Pfam" id="PF14702">
    <property type="entry name" value="hGDE_central"/>
    <property type="match status" value="1"/>
</dbReference>
<reference evidence="25" key="1">
    <citation type="submission" date="2022-07" db="EMBL/GenBank/DDBJ databases">
        <title>Genome Sequence of Leucocoprinus birnbaumii.</title>
        <authorList>
            <person name="Buettner E."/>
        </authorList>
    </citation>
    <scope>NUCLEOTIDE SEQUENCE</scope>
    <source>
        <strain evidence="25">VT141</strain>
    </source>
</reference>
<dbReference type="InterPro" id="IPR013083">
    <property type="entry name" value="Znf_RING/FYVE/PHD"/>
</dbReference>
<evidence type="ECO:0000259" key="23">
    <source>
        <dbReference type="PROSITE" id="PS50089"/>
    </source>
</evidence>
<dbReference type="Gene3D" id="3.20.20.80">
    <property type="entry name" value="Glycosidases"/>
    <property type="match status" value="2"/>
</dbReference>
<dbReference type="FunFam" id="1.50.10.10:FF:000039">
    <property type="entry name" value="Glycogen debranching enzyme Gdb1, putative"/>
    <property type="match status" value="1"/>
</dbReference>
<dbReference type="InterPro" id="IPR000571">
    <property type="entry name" value="Znf_CCCH"/>
</dbReference>
<keyword evidence="11 20" id="KW-0479">Metal-binding</keyword>
<dbReference type="SMART" id="SM00184">
    <property type="entry name" value="RING"/>
    <property type="match status" value="1"/>
</dbReference>
<evidence type="ECO:0000256" key="4">
    <source>
        <dbReference type="ARBA" id="ARBA00004496"/>
    </source>
</evidence>
<evidence type="ECO:0000256" key="13">
    <source>
        <dbReference type="ARBA" id="ARBA00022801"/>
    </source>
</evidence>
<evidence type="ECO:0000256" key="16">
    <source>
        <dbReference type="ARBA" id="ARBA00023268"/>
    </source>
</evidence>
<evidence type="ECO:0000256" key="15">
    <source>
        <dbReference type="ARBA" id="ARBA00023056"/>
    </source>
</evidence>
<feature type="region of interest" description="Disordered" evidence="21">
    <location>
        <begin position="2486"/>
        <end position="2513"/>
    </location>
</feature>
<organism evidence="25 26">
    <name type="scientific">Leucocoprinus birnbaumii</name>
    <dbReference type="NCBI Taxonomy" id="56174"/>
    <lineage>
        <taxon>Eukaryota</taxon>
        <taxon>Fungi</taxon>
        <taxon>Dikarya</taxon>
        <taxon>Basidiomycota</taxon>
        <taxon>Agaricomycotina</taxon>
        <taxon>Agaricomycetes</taxon>
        <taxon>Agaricomycetidae</taxon>
        <taxon>Agaricales</taxon>
        <taxon>Agaricineae</taxon>
        <taxon>Agaricaceae</taxon>
        <taxon>Leucocoprinus</taxon>
    </lineage>
</organism>
<comment type="caution">
    <text evidence="25">The sequence shown here is derived from an EMBL/GenBank/DDBJ whole genome shotgun (WGS) entry which is preliminary data.</text>
</comment>
<dbReference type="InterPro" id="IPR001841">
    <property type="entry name" value="Znf_RING"/>
</dbReference>
<dbReference type="GO" id="GO:0005978">
    <property type="term" value="P:glycogen biosynthetic process"/>
    <property type="evidence" value="ECO:0007669"/>
    <property type="project" value="UniProtKB-KW"/>
</dbReference>
<evidence type="ECO:0000256" key="12">
    <source>
        <dbReference type="ARBA" id="ARBA00022771"/>
    </source>
</evidence>
<evidence type="ECO:0000256" key="10">
    <source>
        <dbReference type="ARBA" id="ARBA00022679"/>
    </source>
</evidence>
<keyword evidence="12 20" id="KW-0863">Zinc-finger</keyword>
<feature type="domain" description="C3H1-type" evidence="24">
    <location>
        <begin position="175"/>
        <end position="211"/>
    </location>
</feature>
<dbReference type="CDD" id="cd16521">
    <property type="entry name" value="RING-HC_MKRN"/>
    <property type="match status" value="1"/>
</dbReference>
<dbReference type="Pfam" id="PF00097">
    <property type="entry name" value="zf-C3HC4"/>
    <property type="match status" value="1"/>
</dbReference>
<dbReference type="EMBL" id="JANIEX010000419">
    <property type="protein sequence ID" value="KAJ3567348.1"/>
    <property type="molecule type" value="Genomic_DNA"/>
</dbReference>
<evidence type="ECO:0000256" key="7">
    <source>
        <dbReference type="ARBA" id="ARBA00020723"/>
    </source>
</evidence>
<feature type="region of interest" description="Disordered" evidence="21">
    <location>
        <begin position="516"/>
        <end position="546"/>
    </location>
</feature>
<dbReference type="InterPro" id="IPR010401">
    <property type="entry name" value="AGL/Gdb1"/>
</dbReference>
<dbReference type="Pfam" id="PF00642">
    <property type="entry name" value="zf-CCCH"/>
    <property type="match status" value="1"/>
</dbReference>
<dbReference type="InterPro" id="IPR017907">
    <property type="entry name" value="Znf_RING_CS"/>
</dbReference>
<dbReference type="InterPro" id="IPR008928">
    <property type="entry name" value="6-hairpin_glycosidase_sf"/>
</dbReference>
<dbReference type="SUPFAM" id="SSF48208">
    <property type="entry name" value="Six-hairpin glycosidases"/>
    <property type="match status" value="1"/>
</dbReference>
<protein>
    <recommendedName>
        <fullName evidence="7">Glycogen debranching enzyme</fullName>
        <ecNumber evidence="5">2.4.1.25</ecNumber>
        <ecNumber evidence="6">3.2.1.33</ecNumber>
    </recommendedName>
    <alternativeName>
        <fullName evidence="19">Glycogen debrancher</fullName>
    </alternativeName>
</protein>
<evidence type="ECO:0000259" key="24">
    <source>
        <dbReference type="PROSITE" id="PS50103"/>
    </source>
</evidence>